<dbReference type="RefSeq" id="XP_073809864.1">
    <property type="nucleotide sequence ID" value="XM_073953763.1"/>
</dbReference>
<organism evidence="1 2">
    <name type="scientific">Danio rerio</name>
    <name type="common">Zebrafish</name>
    <name type="synonym">Brachydanio rerio</name>
    <dbReference type="NCBI Taxonomy" id="7955"/>
    <lineage>
        <taxon>Eukaryota</taxon>
        <taxon>Metazoa</taxon>
        <taxon>Chordata</taxon>
        <taxon>Craniata</taxon>
        <taxon>Vertebrata</taxon>
        <taxon>Euteleostomi</taxon>
        <taxon>Actinopterygii</taxon>
        <taxon>Neopterygii</taxon>
        <taxon>Teleostei</taxon>
        <taxon>Ostariophysi</taxon>
        <taxon>Cypriniformes</taxon>
        <taxon>Danionidae</taxon>
        <taxon>Danioninae</taxon>
        <taxon>Danio</taxon>
    </lineage>
</organism>
<gene>
    <name evidence="2" type="primary">cd5</name>
</gene>
<name>A0AC58JTR9_DANRE</name>
<sequence length="262" mass="28822">MFGTTFCQMENRLLMSLTALLLIDAGLGITDLNTTNNSENNSANVSKTIPTTLMVPQITCPKTVERITETVMAWLKVKGKSPCEGRVYVYSATLGEKPLCCSSHKRTSLLRGLCKDMRCGDLNSVTNFNEYNSGIELTSNMTLNITQCSGLSISCTDSLGNELVAYKAVTGILIFILVFILIQFSRPTIKVIRKRFSQKRQSRWIGPTQSQSVSYHRGQGGPNNNTVKRQSYPGESIPLSVSLLSVLNSINPSLAFTLYSIT</sequence>
<dbReference type="Proteomes" id="UP000000437">
    <property type="component" value="Chromosome 1"/>
</dbReference>
<evidence type="ECO:0000313" key="2">
    <source>
        <dbReference type="RefSeq" id="XP_073809864.1"/>
    </source>
</evidence>
<keyword evidence="1" id="KW-1185">Reference proteome</keyword>
<proteinExistence type="predicted"/>
<reference evidence="2" key="1">
    <citation type="submission" date="2025-08" db="UniProtKB">
        <authorList>
            <consortium name="RefSeq"/>
        </authorList>
    </citation>
    <scope>IDENTIFICATION</scope>
    <source>
        <strain evidence="2">Tuebingen</strain>
        <tissue evidence="2">Fibroblasts and whole tissue</tissue>
    </source>
</reference>
<evidence type="ECO:0000313" key="1">
    <source>
        <dbReference type="Proteomes" id="UP000000437"/>
    </source>
</evidence>
<protein>
    <submittedName>
        <fullName evidence="2">T-cell surface glycoprotein CD5 isoform X1</fullName>
    </submittedName>
</protein>
<accession>A0AC58JTR9</accession>